<organism evidence="1 2">
    <name type="scientific">Venustampulla echinocandica</name>
    <dbReference type="NCBI Taxonomy" id="2656787"/>
    <lineage>
        <taxon>Eukaryota</taxon>
        <taxon>Fungi</taxon>
        <taxon>Dikarya</taxon>
        <taxon>Ascomycota</taxon>
        <taxon>Pezizomycotina</taxon>
        <taxon>Leotiomycetes</taxon>
        <taxon>Helotiales</taxon>
        <taxon>Pleuroascaceae</taxon>
        <taxon>Venustampulla</taxon>
    </lineage>
</organism>
<dbReference type="RefSeq" id="XP_031868625.1">
    <property type="nucleotide sequence ID" value="XM_032015204.1"/>
</dbReference>
<dbReference type="GeneID" id="43599430"/>
<sequence length="173" mass="19206">MSSNTASRKFKGICLTNDNSILLTGYANDTLDKKAITYKVNLPYLFTMVHQRAEEVNKMVSTLNDLKMEHIGDDSRFDEIIAYVYRDNPIPVLTIETAPNLLATELNGSLRDVLGEPFTWVISAAILMLTLRYIKDSGRQSLDLESIGFGFWHGALEEHAGVSVGGFIVAYGV</sequence>
<dbReference type="EMBL" id="NPIC01000005">
    <property type="protein sequence ID" value="RDL35969.1"/>
    <property type="molecule type" value="Genomic_DNA"/>
</dbReference>
<accession>A0A370TKB8</accession>
<keyword evidence="2" id="KW-1185">Reference proteome</keyword>
<evidence type="ECO:0000313" key="1">
    <source>
        <dbReference type="EMBL" id="RDL35969.1"/>
    </source>
</evidence>
<proteinExistence type="predicted"/>
<name>A0A370TKB8_9HELO</name>
<dbReference type="Proteomes" id="UP000254866">
    <property type="component" value="Unassembled WGS sequence"/>
</dbReference>
<gene>
    <name evidence="1" type="ORF">BP5553_06581</name>
</gene>
<reference evidence="1 2" key="1">
    <citation type="journal article" date="2018" name="IMA Fungus">
        <title>IMA Genome-F 9: Draft genome sequence of Annulohypoxylon stygium, Aspergillus mulundensis, Berkeleyomyces basicola (syn. Thielaviopsis basicola), Ceratocystis smalleyi, two Cercospora beticola strains, Coleophoma cylindrospora, Fusarium fracticaudum, Phialophora cf. hyalina, and Morchella septimelata.</title>
        <authorList>
            <person name="Wingfield B.D."/>
            <person name="Bills G.F."/>
            <person name="Dong Y."/>
            <person name="Huang W."/>
            <person name="Nel W.J."/>
            <person name="Swalarsk-Parry B.S."/>
            <person name="Vaghefi N."/>
            <person name="Wilken P.M."/>
            <person name="An Z."/>
            <person name="de Beer Z.W."/>
            <person name="De Vos L."/>
            <person name="Chen L."/>
            <person name="Duong T.A."/>
            <person name="Gao Y."/>
            <person name="Hammerbacher A."/>
            <person name="Kikkert J.R."/>
            <person name="Li Y."/>
            <person name="Li H."/>
            <person name="Li K."/>
            <person name="Li Q."/>
            <person name="Liu X."/>
            <person name="Ma X."/>
            <person name="Naidoo K."/>
            <person name="Pethybridge S.J."/>
            <person name="Sun J."/>
            <person name="Steenkamp E.T."/>
            <person name="van der Nest M.A."/>
            <person name="van Wyk S."/>
            <person name="Wingfield M.J."/>
            <person name="Xiong C."/>
            <person name="Yue Q."/>
            <person name="Zhang X."/>
        </authorList>
    </citation>
    <scope>NUCLEOTIDE SEQUENCE [LARGE SCALE GENOMIC DNA]</scope>
    <source>
        <strain evidence="1 2">BP 5553</strain>
    </source>
</reference>
<protein>
    <submittedName>
        <fullName evidence="1">Uncharacterized protein</fullName>
    </submittedName>
</protein>
<evidence type="ECO:0000313" key="2">
    <source>
        <dbReference type="Proteomes" id="UP000254866"/>
    </source>
</evidence>
<dbReference type="AlphaFoldDB" id="A0A370TKB8"/>
<comment type="caution">
    <text evidence="1">The sequence shown here is derived from an EMBL/GenBank/DDBJ whole genome shotgun (WGS) entry which is preliminary data.</text>
</comment>